<dbReference type="EMBL" id="JAAGWD010000003">
    <property type="protein sequence ID" value="NEM97698.1"/>
    <property type="molecule type" value="Genomic_DNA"/>
</dbReference>
<dbReference type="AlphaFoldDB" id="A0A6B3LUP3"/>
<name>A0A6B3LUP3_9BACT</name>
<evidence type="ECO:0000313" key="3">
    <source>
        <dbReference type="Proteomes" id="UP000474777"/>
    </source>
</evidence>
<accession>A0A6B3LUP3</accession>
<feature type="transmembrane region" description="Helical" evidence="1">
    <location>
        <begin position="6"/>
        <end position="25"/>
    </location>
</feature>
<evidence type="ECO:0000313" key="2">
    <source>
        <dbReference type="EMBL" id="NEM97698.1"/>
    </source>
</evidence>
<protein>
    <submittedName>
        <fullName evidence="2">Uncharacterized protein</fullName>
    </submittedName>
</protein>
<dbReference type="Proteomes" id="UP000474777">
    <property type="component" value="Unassembled WGS sequence"/>
</dbReference>
<comment type="caution">
    <text evidence="2">The sequence shown here is derived from an EMBL/GenBank/DDBJ whole genome shotgun (WGS) entry which is preliminary data.</text>
</comment>
<keyword evidence="1" id="KW-1133">Transmembrane helix</keyword>
<gene>
    <name evidence="2" type="ORF">GXP69_08325</name>
</gene>
<sequence length="170" mass="19295">MKSQEILIAIVALCLVTIPFIIVRLRNKRKSNHILNSLSEIDGQQLNISQYDHWNQRFAIGIDTTQNKLAYLKQQENGDRKVVVDLNQVEKSTLSSLYNDTNNNRIFEHIAIELAFKGAKSPAQMLEFYSSRESFTLDLELVLAQKWVDIINAHAVGNLKGQSVAEPTKV</sequence>
<proteinExistence type="predicted"/>
<organism evidence="2 3">
    <name type="scientific">Pontibacter burrus</name>
    <dbReference type="NCBI Taxonomy" id="2704466"/>
    <lineage>
        <taxon>Bacteria</taxon>
        <taxon>Pseudomonadati</taxon>
        <taxon>Bacteroidota</taxon>
        <taxon>Cytophagia</taxon>
        <taxon>Cytophagales</taxon>
        <taxon>Hymenobacteraceae</taxon>
        <taxon>Pontibacter</taxon>
    </lineage>
</organism>
<keyword evidence="1" id="KW-0472">Membrane</keyword>
<evidence type="ECO:0000256" key="1">
    <source>
        <dbReference type="SAM" id="Phobius"/>
    </source>
</evidence>
<keyword evidence="1" id="KW-0812">Transmembrane</keyword>
<reference evidence="2 3" key="1">
    <citation type="submission" date="2020-02" db="EMBL/GenBank/DDBJ databases">
        <authorList>
            <person name="Kim M.K."/>
        </authorList>
    </citation>
    <scope>NUCLEOTIDE SEQUENCE [LARGE SCALE GENOMIC DNA]</scope>
    <source>
        <strain evidence="2 3">BT327</strain>
    </source>
</reference>
<dbReference type="RefSeq" id="WP_163914306.1">
    <property type="nucleotide sequence ID" value="NZ_JAAGWD010000003.1"/>
</dbReference>
<keyword evidence="3" id="KW-1185">Reference proteome</keyword>